<reference evidence="3 4" key="2">
    <citation type="journal article" date="2019" name="G3 (Bethesda)">
        <title>Hybrid Assembly of the Genome of the Entomopathogenic Nematode Steinernema carpocapsae Identifies the X-Chromosome.</title>
        <authorList>
            <person name="Serra L."/>
            <person name="Macchietto M."/>
            <person name="Macias-Munoz A."/>
            <person name="McGill C.J."/>
            <person name="Rodriguez I.M."/>
            <person name="Rodriguez B."/>
            <person name="Murad R."/>
            <person name="Mortazavi A."/>
        </authorList>
    </citation>
    <scope>NUCLEOTIDE SEQUENCE [LARGE SCALE GENOMIC DNA]</scope>
    <source>
        <strain evidence="3 4">ALL</strain>
    </source>
</reference>
<dbReference type="SUPFAM" id="SSF53474">
    <property type="entry name" value="alpha/beta-Hydrolases"/>
    <property type="match status" value="1"/>
</dbReference>
<dbReference type="InterPro" id="IPR029058">
    <property type="entry name" value="AB_hydrolase_fold"/>
</dbReference>
<evidence type="ECO:0000259" key="2">
    <source>
        <dbReference type="Pfam" id="PF01764"/>
    </source>
</evidence>
<name>A0A4U5N3W7_STECR</name>
<dbReference type="GO" id="GO:0006629">
    <property type="term" value="P:lipid metabolic process"/>
    <property type="evidence" value="ECO:0007669"/>
    <property type="project" value="InterPro"/>
</dbReference>
<dbReference type="PANTHER" id="PTHR45908:SF5">
    <property type="entry name" value="FUNGAL LIPASE-LIKE DOMAIN-CONTAINING PROTEIN"/>
    <property type="match status" value="1"/>
</dbReference>
<evidence type="ECO:0000313" key="4">
    <source>
        <dbReference type="Proteomes" id="UP000298663"/>
    </source>
</evidence>
<dbReference type="OrthoDB" id="438440at2759"/>
<evidence type="ECO:0000256" key="1">
    <source>
        <dbReference type="SAM" id="SignalP"/>
    </source>
</evidence>
<dbReference type="STRING" id="34508.A0A4U5N3W7"/>
<feature type="chain" id="PRO_5020607657" description="Fungal lipase-type domain-containing protein" evidence="1">
    <location>
        <begin position="19"/>
        <end position="329"/>
    </location>
</feature>
<sequence>MNSFSFAAFFILLSPIFAFFVVPIRPQYDEEFARKMLNLAAGAYGSSPQGCINRTFTSDQGYREYNAANLICDSLDDTCAFYAVVSDVERNVVVVFRGTNTNLQLLVEGFEADEQITFFQIGTVSAYFGHVLEKMWPNVVTVLRDPNLMGYTVSFTGHSLGAALASIASIRCVLEGYRTPPQIKLVTFGQPRTGNVEFAAHHDLLVPYSFRLVHRHDIVPHLAACKKLRHVRNANGSRPCDPTNLKKPYHHGVEVWYPEGMGPGAKYFVCLGLPKNEDFGCSDSLVFKVEDYAAYVDDHRHYFDYKVPPYGELGCSPNKTIEEQMDNGL</sequence>
<dbReference type="CDD" id="cd00519">
    <property type="entry name" value="Lipase_3"/>
    <property type="match status" value="1"/>
</dbReference>
<dbReference type="EMBL" id="AZBU02000005">
    <property type="protein sequence ID" value="TKR77166.1"/>
    <property type="molecule type" value="Genomic_DNA"/>
</dbReference>
<keyword evidence="4" id="KW-1185">Reference proteome</keyword>
<evidence type="ECO:0000313" key="3">
    <source>
        <dbReference type="EMBL" id="TKR77166.1"/>
    </source>
</evidence>
<keyword evidence="1" id="KW-0732">Signal</keyword>
<dbReference type="InterPro" id="IPR002921">
    <property type="entry name" value="Fungal_lipase-type"/>
</dbReference>
<comment type="caution">
    <text evidence="3">The sequence shown here is derived from an EMBL/GenBank/DDBJ whole genome shotgun (WGS) entry which is preliminary data.</text>
</comment>
<feature type="domain" description="Fungal lipase-type" evidence="2">
    <location>
        <begin position="93"/>
        <end position="226"/>
    </location>
</feature>
<feature type="signal peptide" evidence="1">
    <location>
        <begin position="1"/>
        <end position="18"/>
    </location>
</feature>
<proteinExistence type="predicted"/>
<protein>
    <recommendedName>
        <fullName evidence="2">Fungal lipase-type domain-containing protein</fullName>
    </recommendedName>
</protein>
<organism evidence="3 4">
    <name type="scientific">Steinernema carpocapsae</name>
    <name type="common">Entomopathogenic nematode</name>
    <dbReference type="NCBI Taxonomy" id="34508"/>
    <lineage>
        <taxon>Eukaryota</taxon>
        <taxon>Metazoa</taxon>
        <taxon>Ecdysozoa</taxon>
        <taxon>Nematoda</taxon>
        <taxon>Chromadorea</taxon>
        <taxon>Rhabditida</taxon>
        <taxon>Tylenchina</taxon>
        <taxon>Panagrolaimomorpha</taxon>
        <taxon>Strongyloidoidea</taxon>
        <taxon>Steinernematidae</taxon>
        <taxon>Steinernema</taxon>
    </lineage>
</organism>
<dbReference type="AlphaFoldDB" id="A0A4U5N3W7"/>
<dbReference type="PANTHER" id="PTHR45908">
    <property type="entry name" value="PROTEIN CBG11750-RELATED"/>
    <property type="match status" value="1"/>
</dbReference>
<dbReference type="Gene3D" id="3.40.50.1820">
    <property type="entry name" value="alpha/beta hydrolase"/>
    <property type="match status" value="1"/>
</dbReference>
<gene>
    <name evidence="3" type="ORF">L596_018186</name>
</gene>
<reference evidence="3 4" key="1">
    <citation type="journal article" date="2015" name="Genome Biol.">
        <title>Comparative genomics of Steinernema reveals deeply conserved gene regulatory networks.</title>
        <authorList>
            <person name="Dillman A.R."/>
            <person name="Macchietto M."/>
            <person name="Porter C.F."/>
            <person name="Rogers A."/>
            <person name="Williams B."/>
            <person name="Antoshechkin I."/>
            <person name="Lee M.M."/>
            <person name="Goodwin Z."/>
            <person name="Lu X."/>
            <person name="Lewis E.E."/>
            <person name="Goodrich-Blair H."/>
            <person name="Stock S.P."/>
            <person name="Adams B.J."/>
            <person name="Sternberg P.W."/>
            <person name="Mortazavi A."/>
        </authorList>
    </citation>
    <scope>NUCLEOTIDE SEQUENCE [LARGE SCALE GENOMIC DNA]</scope>
    <source>
        <strain evidence="3 4">ALL</strain>
    </source>
</reference>
<dbReference type="Proteomes" id="UP000298663">
    <property type="component" value="Unassembled WGS sequence"/>
</dbReference>
<dbReference type="Pfam" id="PF01764">
    <property type="entry name" value="Lipase_3"/>
    <property type="match status" value="1"/>
</dbReference>
<accession>A0A4U5N3W7</accession>